<gene>
    <name evidence="3" type="ORF">ACH5RR_010239</name>
</gene>
<evidence type="ECO:0000313" key="4">
    <source>
        <dbReference type="Proteomes" id="UP001630127"/>
    </source>
</evidence>
<name>A0ABD3AI45_9GENT</name>
<feature type="transmembrane region" description="Helical" evidence="2">
    <location>
        <begin position="54"/>
        <end position="75"/>
    </location>
</feature>
<sequence>MKDEAVARRITKSWETTNFREISPVSLPPYWSPQKDEDGDELTGDRHYFIQGEIIAFTAITIFVIFLLFLIVPFIRRATGAVPAQEYSGKRKSCLLLMLREKRDEQDTSSSDHEKNYYGAHQRWSSS</sequence>
<evidence type="ECO:0000256" key="2">
    <source>
        <dbReference type="SAM" id="Phobius"/>
    </source>
</evidence>
<keyword evidence="2" id="KW-0472">Membrane</keyword>
<evidence type="ECO:0000256" key="1">
    <source>
        <dbReference type="SAM" id="MobiDB-lite"/>
    </source>
</evidence>
<proteinExistence type="predicted"/>
<keyword evidence="2" id="KW-1133">Transmembrane helix</keyword>
<organism evidence="3 4">
    <name type="scientific">Cinchona calisaya</name>
    <dbReference type="NCBI Taxonomy" id="153742"/>
    <lineage>
        <taxon>Eukaryota</taxon>
        <taxon>Viridiplantae</taxon>
        <taxon>Streptophyta</taxon>
        <taxon>Embryophyta</taxon>
        <taxon>Tracheophyta</taxon>
        <taxon>Spermatophyta</taxon>
        <taxon>Magnoliopsida</taxon>
        <taxon>eudicotyledons</taxon>
        <taxon>Gunneridae</taxon>
        <taxon>Pentapetalae</taxon>
        <taxon>asterids</taxon>
        <taxon>lamiids</taxon>
        <taxon>Gentianales</taxon>
        <taxon>Rubiaceae</taxon>
        <taxon>Cinchonoideae</taxon>
        <taxon>Cinchoneae</taxon>
        <taxon>Cinchona</taxon>
    </lineage>
</organism>
<keyword evidence="2" id="KW-0812">Transmembrane</keyword>
<accession>A0ABD3AI45</accession>
<protein>
    <submittedName>
        <fullName evidence="3">Uncharacterized protein</fullName>
    </submittedName>
</protein>
<evidence type="ECO:0000313" key="3">
    <source>
        <dbReference type="EMBL" id="KAL3530917.1"/>
    </source>
</evidence>
<reference evidence="3 4" key="1">
    <citation type="submission" date="2024-11" db="EMBL/GenBank/DDBJ databases">
        <title>A near-complete genome assembly of Cinchona calisaya.</title>
        <authorList>
            <person name="Lian D.C."/>
            <person name="Zhao X.W."/>
            <person name="Wei L."/>
        </authorList>
    </citation>
    <scope>NUCLEOTIDE SEQUENCE [LARGE SCALE GENOMIC DNA]</scope>
    <source>
        <tissue evidence="3">Nenye</tissue>
    </source>
</reference>
<dbReference type="Proteomes" id="UP001630127">
    <property type="component" value="Unassembled WGS sequence"/>
</dbReference>
<dbReference type="AlphaFoldDB" id="A0ABD3AI45"/>
<feature type="region of interest" description="Disordered" evidence="1">
    <location>
        <begin position="103"/>
        <end position="127"/>
    </location>
</feature>
<dbReference type="EMBL" id="JBJUIK010000004">
    <property type="protein sequence ID" value="KAL3530917.1"/>
    <property type="molecule type" value="Genomic_DNA"/>
</dbReference>
<comment type="caution">
    <text evidence="3">The sequence shown here is derived from an EMBL/GenBank/DDBJ whole genome shotgun (WGS) entry which is preliminary data.</text>
</comment>
<feature type="compositionally biased region" description="Basic and acidic residues" evidence="1">
    <location>
        <begin position="103"/>
        <end position="116"/>
    </location>
</feature>
<keyword evidence="4" id="KW-1185">Reference proteome</keyword>